<dbReference type="EMBL" id="CP041186">
    <property type="protein sequence ID" value="QDG52833.1"/>
    <property type="molecule type" value="Genomic_DNA"/>
</dbReference>
<accession>A0A5B8Y7Y3</accession>
<dbReference type="AlphaFoldDB" id="A0A4Y6PX52"/>
<accession>A0A4Y6PX52</accession>
<proteinExistence type="predicted"/>
<name>A0A4Y6PX52_PERCE</name>
<evidence type="ECO:0000313" key="2">
    <source>
        <dbReference type="Proteomes" id="UP000315995"/>
    </source>
</evidence>
<dbReference type="InterPro" id="IPR024787">
    <property type="entry name" value="EcsC"/>
</dbReference>
<dbReference type="Proteomes" id="UP000315995">
    <property type="component" value="Chromosome"/>
</dbReference>
<organism evidence="1 2">
    <name type="scientific">Persicimonas caeni</name>
    <dbReference type="NCBI Taxonomy" id="2292766"/>
    <lineage>
        <taxon>Bacteria</taxon>
        <taxon>Deltaproteobacteria</taxon>
        <taxon>Bradymonadales</taxon>
        <taxon>Bradymonadaceae</taxon>
        <taxon>Persicimonas</taxon>
    </lineage>
</organism>
<evidence type="ECO:0000313" key="1">
    <source>
        <dbReference type="EMBL" id="QDG52833.1"/>
    </source>
</evidence>
<gene>
    <name evidence="1" type="ORF">FIV42_19405</name>
</gene>
<dbReference type="OrthoDB" id="2737310at2"/>
<dbReference type="PANTHER" id="PTHR41260">
    <property type="entry name" value="PROTEIN ECSC"/>
    <property type="match status" value="1"/>
</dbReference>
<protein>
    <submittedName>
        <fullName evidence="1">EcsC family protein</fullName>
    </submittedName>
</protein>
<reference evidence="1 2" key="1">
    <citation type="submission" date="2019-06" db="EMBL/GenBank/DDBJ databases">
        <title>Persicimonas caeni gen. nov., sp. nov., a predatory bacterium isolated from solar saltern.</title>
        <authorList>
            <person name="Wang S."/>
        </authorList>
    </citation>
    <scope>NUCLEOTIDE SEQUENCE [LARGE SCALE GENOMIC DNA]</scope>
    <source>
        <strain evidence="1 2">YN101</strain>
    </source>
</reference>
<keyword evidence="2" id="KW-1185">Reference proteome</keyword>
<dbReference type="PANTHER" id="PTHR41260:SF1">
    <property type="entry name" value="PROTEIN ECSC"/>
    <property type="match status" value="1"/>
</dbReference>
<dbReference type="Pfam" id="PF12787">
    <property type="entry name" value="EcsC"/>
    <property type="match status" value="1"/>
</dbReference>
<sequence length="295" mass="32697">MPHFIAYPNKKGTSTMTQLDQKTDEFNQTEAHVWREIKAFKNQNDGLRARFQQGVDEKLDDVATKLQQTTSGETTEKAIDAVISVLNDASSWTLRPEKIWENFQEEGLSVSDLNDVRGLELDEIEKVVDNLDRKYNSIAFAQGTATGAAGLPGALADLPALVGLCLRAINEYAISYGFDIDDADERAMAVLTLAAAASSGESRGEMFERIEKHARTTHGQRSHRGEVPEPIMDEVAKELVVRLARGSLAQALPLVGALVGGGINRAFVKHVCETARRVYEERWLMRRYEFGEQTG</sequence>